<dbReference type="AlphaFoldDB" id="A0A2H9T9I7"/>
<gene>
    <name evidence="1" type="ORF">CI610_01120</name>
</gene>
<comment type="caution">
    <text evidence="1">The sequence shown here is derived from an EMBL/GenBank/DDBJ whole genome shotgun (WGS) entry which is preliminary data.</text>
</comment>
<evidence type="ECO:0000313" key="1">
    <source>
        <dbReference type="EMBL" id="PJE79896.1"/>
    </source>
</evidence>
<dbReference type="EMBL" id="NSIT01000042">
    <property type="protein sequence ID" value="PJE79896.1"/>
    <property type="molecule type" value="Genomic_DNA"/>
</dbReference>
<reference evidence="1" key="1">
    <citation type="journal article" date="2017" name="Appl. Environ. Microbiol.">
        <title>Molecular characterization of an Endozoicomonas-like organism causing infection in king scallop Pecten maximus L.</title>
        <authorList>
            <person name="Cano I."/>
            <person name="van Aerle R."/>
            <person name="Ross S."/>
            <person name="Verner-Jeffreys D.W."/>
            <person name="Paley R.K."/>
            <person name="Rimmer G."/>
            <person name="Ryder D."/>
            <person name="Hooper P."/>
            <person name="Stone D."/>
            <person name="Feist S.W."/>
        </authorList>
    </citation>
    <scope>NUCLEOTIDE SEQUENCE</scope>
</reference>
<accession>A0A2H9T9I7</accession>
<sequence length="33" mass="3766">MVLEVRRRMAGTMTGFSSDLILFFCGVFDIPQQ</sequence>
<proteinExistence type="predicted"/>
<name>A0A2H9T9I7_9ZZZZ</name>
<protein>
    <submittedName>
        <fullName evidence="1">Uncharacterized protein</fullName>
    </submittedName>
</protein>
<organism evidence="1">
    <name type="scientific">invertebrate metagenome</name>
    <dbReference type="NCBI Taxonomy" id="1711999"/>
    <lineage>
        <taxon>unclassified sequences</taxon>
        <taxon>metagenomes</taxon>
        <taxon>organismal metagenomes</taxon>
    </lineage>
</organism>